<proteinExistence type="predicted"/>
<accession>A0A8J3PVV0</accession>
<dbReference type="Proteomes" id="UP000630097">
    <property type="component" value="Unassembled WGS sequence"/>
</dbReference>
<evidence type="ECO:0000256" key="1">
    <source>
        <dbReference type="SAM" id="MobiDB-lite"/>
    </source>
</evidence>
<feature type="compositionally biased region" description="Basic and acidic residues" evidence="1">
    <location>
        <begin position="66"/>
        <end position="81"/>
    </location>
</feature>
<comment type="caution">
    <text evidence="2">The sequence shown here is derived from an EMBL/GenBank/DDBJ whole genome shotgun (WGS) entry which is preliminary data.</text>
</comment>
<feature type="region of interest" description="Disordered" evidence="1">
    <location>
        <begin position="52"/>
        <end position="92"/>
    </location>
</feature>
<protein>
    <submittedName>
        <fullName evidence="2">Uncharacterized protein</fullName>
    </submittedName>
</protein>
<evidence type="ECO:0000313" key="3">
    <source>
        <dbReference type="Proteomes" id="UP000630097"/>
    </source>
</evidence>
<gene>
    <name evidence="2" type="ORF">Pka01_51470</name>
</gene>
<organism evidence="2 3">
    <name type="scientific">Planotetraspora kaengkrachanensis</name>
    <dbReference type="NCBI Taxonomy" id="575193"/>
    <lineage>
        <taxon>Bacteria</taxon>
        <taxon>Bacillati</taxon>
        <taxon>Actinomycetota</taxon>
        <taxon>Actinomycetes</taxon>
        <taxon>Streptosporangiales</taxon>
        <taxon>Streptosporangiaceae</taxon>
        <taxon>Planotetraspora</taxon>
    </lineage>
</organism>
<keyword evidence="3" id="KW-1185">Reference proteome</keyword>
<name>A0A8J3PVV0_9ACTN</name>
<dbReference type="EMBL" id="BONV01000026">
    <property type="protein sequence ID" value="GIG82020.1"/>
    <property type="molecule type" value="Genomic_DNA"/>
</dbReference>
<sequence length="109" mass="11420">MSYGVHVCLQNLPAVKKYCPVFARSATADPETPAPLPLIQLDYGVDTDAGGSEDRSAMFTLTPSHLPDRRGSPVRGADRGRPRVISSATGTGPVAEPFPRAVIMCPGGA</sequence>
<evidence type="ECO:0000313" key="2">
    <source>
        <dbReference type="EMBL" id="GIG82020.1"/>
    </source>
</evidence>
<dbReference type="AlphaFoldDB" id="A0A8J3PVV0"/>
<reference evidence="2 3" key="1">
    <citation type="submission" date="2021-01" db="EMBL/GenBank/DDBJ databases">
        <title>Whole genome shotgun sequence of Planotetraspora kaengkrachanensis NBRC 104272.</title>
        <authorList>
            <person name="Komaki H."/>
            <person name="Tamura T."/>
        </authorList>
    </citation>
    <scope>NUCLEOTIDE SEQUENCE [LARGE SCALE GENOMIC DNA]</scope>
    <source>
        <strain evidence="2 3">NBRC 104272</strain>
    </source>
</reference>